<evidence type="ECO:0000313" key="3">
    <source>
        <dbReference type="Proteomes" id="UP001230035"/>
    </source>
</evidence>
<comment type="caution">
    <text evidence="2">The sequence shown here is derived from an EMBL/GenBank/DDBJ whole genome shotgun (WGS) entry which is preliminary data.</text>
</comment>
<dbReference type="EMBL" id="JASGBP010000001">
    <property type="protein sequence ID" value="MDI9255919.1"/>
    <property type="molecule type" value="Genomic_DNA"/>
</dbReference>
<sequence length="186" mass="19221">MKYLNPAKTLLLSATALFTLSCSNDDNGPVNEEEVITTVTTTLTGGGQVITLTSRDLDGDGPNAPTITVSGNLTANTTYAGEVSFLNETQTPAEDITVEVEEEGVDHQVFYQLPAALGTITYTDLDLNGKPIGLTFTLTTANAGTGNLTVTLRHLPNKSASGVAAGDITNAGGATDALVTYPVTVN</sequence>
<feature type="signal peptide" evidence="1">
    <location>
        <begin position="1"/>
        <end position="24"/>
    </location>
</feature>
<evidence type="ECO:0000313" key="2">
    <source>
        <dbReference type="EMBL" id="MDI9255919.1"/>
    </source>
</evidence>
<keyword evidence="1" id="KW-0732">Signal</keyword>
<name>A0ABT6XML2_9FLAO</name>
<dbReference type="PROSITE" id="PS51257">
    <property type="entry name" value="PROKAR_LIPOPROTEIN"/>
    <property type="match status" value="1"/>
</dbReference>
<gene>
    <name evidence="2" type="ORF">QHT84_00680</name>
</gene>
<reference evidence="2 3" key="1">
    <citation type="submission" date="2023-05" db="EMBL/GenBank/DDBJ databases">
        <title>Flavobacterium sedimenti sp. nov., isolated from the sediment.</title>
        <authorList>
            <person name="Wu N."/>
        </authorList>
    </citation>
    <scope>NUCLEOTIDE SEQUENCE [LARGE SCALE GENOMIC DNA]</scope>
    <source>
        <strain evidence="2 3">YZ-48</strain>
    </source>
</reference>
<protein>
    <submittedName>
        <fullName evidence="2">Type 1 periplasmic binding fold superfamily protein</fullName>
    </submittedName>
</protein>
<evidence type="ECO:0000256" key="1">
    <source>
        <dbReference type="SAM" id="SignalP"/>
    </source>
</evidence>
<accession>A0ABT6XML2</accession>
<keyword evidence="3" id="KW-1185">Reference proteome</keyword>
<organism evidence="2 3">
    <name type="scientific">Flavobacterium sedimenticola</name>
    <dbReference type="NCBI Taxonomy" id="3043286"/>
    <lineage>
        <taxon>Bacteria</taxon>
        <taxon>Pseudomonadati</taxon>
        <taxon>Bacteroidota</taxon>
        <taxon>Flavobacteriia</taxon>
        <taxon>Flavobacteriales</taxon>
        <taxon>Flavobacteriaceae</taxon>
        <taxon>Flavobacterium</taxon>
    </lineage>
</organism>
<proteinExistence type="predicted"/>
<feature type="chain" id="PRO_5047334678" evidence="1">
    <location>
        <begin position="25"/>
        <end position="186"/>
    </location>
</feature>
<dbReference type="Proteomes" id="UP001230035">
    <property type="component" value="Unassembled WGS sequence"/>
</dbReference>
<dbReference type="RefSeq" id="WP_283237609.1">
    <property type="nucleotide sequence ID" value="NZ_JASGBP010000001.1"/>
</dbReference>